<dbReference type="EMBL" id="RZNH01000027">
    <property type="protein sequence ID" value="NOU61066.1"/>
    <property type="molecule type" value="Genomic_DNA"/>
</dbReference>
<keyword evidence="3" id="KW-1185">Reference proteome</keyword>
<dbReference type="RefSeq" id="WP_171596334.1">
    <property type="nucleotide sequence ID" value="NZ_RZNH01000027.1"/>
</dbReference>
<dbReference type="Pfam" id="PF08878">
    <property type="entry name" value="HamA"/>
    <property type="match status" value="1"/>
</dbReference>
<dbReference type="InterPro" id="IPR014976">
    <property type="entry name" value="AbpA_HamA_C"/>
</dbReference>
<evidence type="ECO:0000313" key="2">
    <source>
        <dbReference type="EMBL" id="NOU61066.1"/>
    </source>
</evidence>
<protein>
    <recommendedName>
        <fullName evidence="1">Anti-bacteriophage protein A/HamA C-terminal domain-containing protein</fullName>
    </recommendedName>
</protein>
<reference evidence="2 3" key="1">
    <citation type="submission" date="2018-12" db="EMBL/GenBank/DDBJ databases">
        <title>Marinifilum JC070 sp. nov., a marine bacterium isolated from Yongle Blue Hole in the South China Sea.</title>
        <authorList>
            <person name="Fu T."/>
        </authorList>
    </citation>
    <scope>NUCLEOTIDE SEQUENCE [LARGE SCALE GENOMIC DNA]</scope>
    <source>
        <strain evidence="2 3">JC070</strain>
    </source>
</reference>
<evidence type="ECO:0000313" key="3">
    <source>
        <dbReference type="Proteomes" id="UP000732105"/>
    </source>
</evidence>
<organism evidence="2 3">
    <name type="scientific">Marinifilum caeruleilacunae</name>
    <dbReference type="NCBI Taxonomy" id="2499076"/>
    <lineage>
        <taxon>Bacteria</taxon>
        <taxon>Pseudomonadati</taxon>
        <taxon>Bacteroidota</taxon>
        <taxon>Bacteroidia</taxon>
        <taxon>Marinilabiliales</taxon>
        <taxon>Marinifilaceae</taxon>
    </lineage>
</organism>
<evidence type="ECO:0000259" key="1">
    <source>
        <dbReference type="Pfam" id="PF08878"/>
    </source>
</evidence>
<accession>A0ABX1WYR3</accession>
<comment type="caution">
    <text evidence="2">The sequence shown here is derived from an EMBL/GenBank/DDBJ whole genome shotgun (WGS) entry which is preliminary data.</text>
</comment>
<dbReference type="Proteomes" id="UP000732105">
    <property type="component" value="Unassembled WGS sequence"/>
</dbReference>
<proteinExistence type="predicted"/>
<name>A0ABX1WYR3_9BACT</name>
<feature type="domain" description="Anti-bacteriophage protein A/HamA C-terminal" evidence="1">
    <location>
        <begin position="51"/>
        <end position="271"/>
    </location>
</feature>
<sequence length="276" mass="31711">MHKFKKIDIPVKASFIDKFAQKYLEQRSQCQDDLSAIGEQTLFNNLGFSTDTLKKIIEKSAVAIDKKREDGLEPKILNDIYRSDLGELLMTYYFEEKLPEGERFIIPLKNITFREREDLPGRGLDAIGYKQNSIERVEILLGEAKVSEDKKSPPPVVDSNKDSIFNTQLKHKNDTPIVIRRLSDYARRLNVKDAAILGFAIVCLDQGLSDKIEITYGCTLIRDYTCVNESLDYGKMKTNEEKFDPDKINFSILSFSDKSIKETVELFYKKVQELIS</sequence>
<gene>
    <name evidence="2" type="ORF">ELS83_14685</name>
</gene>